<dbReference type="EMBL" id="BART01035885">
    <property type="protein sequence ID" value="GAH06051.1"/>
    <property type="molecule type" value="Genomic_DNA"/>
</dbReference>
<name>X1CCT5_9ZZZZ</name>
<dbReference type="SUPFAM" id="SSF51430">
    <property type="entry name" value="NAD(P)-linked oxidoreductase"/>
    <property type="match status" value="1"/>
</dbReference>
<proteinExistence type="predicted"/>
<dbReference type="SUPFAM" id="SSF46548">
    <property type="entry name" value="alpha-helical ferredoxin"/>
    <property type="match status" value="1"/>
</dbReference>
<evidence type="ECO:0008006" key="2">
    <source>
        <dbReference type="Google" id="ProtNLM"/>
    </source>
</evidence>
<gene>
    <name evidence="1" type="ORF">S01H4_60747</name>
</gene>
<sequence>EMNSFDVVVVAFNCTMSEDKDLIKALENAARKGIGLVAMKTQCGGAWGVDGYRKPKEQPKNQTAMLKWVLQHDFISTVIPAMETFDHIDEDFSVAYDLEYTPEEKRFLDDENIPYSLAFCRQCKKCMVTCPECVDIPALMRTHMYAYQYQNMDLLNLAQKEIEAGKGLYQCKFCEKCQAVCS</sequence>
<reference evidence="1" key="1">
    <citation type="journal article" date="2014" name="Front. Microbiol.">
        <title>High frequency of phylogenetically diverse reductive dehalogenase-homologous genes in deep subseafloor sedimentary metagenomes.</title>
        <authorList>
            <person name="Kawai M."/>
            <person name="Futagami T."/>
            <person name="Toyoda A."/>
            <person name="Takaki Y."/>
            <person name="Nishi S."/>
            <person name="Hori S."/>
            <person name="Arai W."/>
            <person name="Tsubouchi T."/>
            <person name="Morono Y."/>
            <person name="Uchiyama I."/>
            <person name="Ito T."/>
            <person name="Fujiyama A."/>
            <person name="Inagaki F."/>
            <person name="Takami H."/>
        </authorList>
    </citation>
    <scope>NUCLEOTIDE SEQUENCE</scope>
    <source>
        <strain evidence="1">Expedition CK06-06</strain>
    </source>
</reference>
<dbReference type="InterPro" id="IPR017900">
    <property type="entry name" value="4Fe4S_Fe_S_CS"/>
</dbReference>
<dbReference type="AlphaFoldDB" id="X1CCT5"/>
<feature type="non-terminal residue" evidence="1">
    <location>
        <position position="182"/>
    </location>
</feature>
<protein>
    <recommendedName>
        <fullName evidence="2">4Fe-4S ferredoxin-type domain-containing protein</fullName>
    </recommendedName>
</protein>
<dbReference type="Gene3D" id="3.20.20.100">
    <property type="entry name" value="NADP-dependent oxidoreductase domain"/>
    <property type="match status" value="1"/>
</dbReference>
<dbReference type="InterPro" id="IPR036812">
    <property type="entry name" value="NAD(P)_OxRdtase_dom_sf"/>
</dbReference>
<comment type="caution">
    <text evidence="1">The sequence shown here is derived from an EMBL/GenBank/DDBJ whole genome shotgun (WGS) entry which is preliminary data.</text>
</comment>
<dbReference type="PROSITE" id="PS00198">
    <property type="entry name" value="4FE4S_FER_1"/>
    <property type="match status" value="1"/>
</dbReference>
<accession>X1CCT5</accession>
<organism evidence="1">
    <name type="scientific">marine sediment metagenome</name>
    <dbReference type="NCBI Taxonomy" id="412755"/>
    <lineage>
        <taxon>unclassified sequences</taxon>
        <taxon>metagenomes</taxon>
        <taxon>ecological metagenomes</taxon>
    </lineage>
</organism>
<evidence type="ECO:0000313" key="1">
    <source>
        <dbReference type="EMBL" id="GAH06051.1"/>
    </source>
</evidence>
<feature type="non-terminal residue" evidence="1">
    <location>
        <position position="1"/>
    </location>
</feature>